<name>A0AAN8IC72_9EURO</name>
<organism evidence="3 4">
    <name type="scientific">Knufia fluminis</name>
    <dbReference type="NCBI Taxonomy" id="191047"/>
    <lineage>
        <taxon>Eukaryota</taxon>
        <taxon>Fungi</taxon>
        <taxon>Dikarya</taxon>
        <taxon>Ascomycota</taxon>
        <taxon>Pezizomycotina</taxon>
        <taxon>Eurotiomycetes</taxon>
        <taxon>Chaetothyriomycetidae</taxon>
        <taxon>Chaetothyriales</taxon>
        <taxon>Trichomeriaceae</taxon>
        <taxon>Knufia</taxon>
    </lineage>
</organism>
<dbReference type="AlphaFoldDB" id="A0AAN8IC72"/>
<evidence type="ECO:0000256" key="1">
    <source>
        <dbReference type="SAM" id="Coils"/>
    </source>
</evidence>
<feature type="coiled-coil region" evidence="1">
    <location>
        <begin position="59"/>
        <end position="121"/>
    </location>
</feature>
<keyword evidence="4" id="KW-1185">Reference proteome</keyword>
<evidence type="ECO:0000313" key="3">
    <source>
        <dbReference type="EMBL" id="KAK5958190.1"/>
    </source>
</evidence>
<feature type="region of interest" description="Disordered" evidence="2">
    <location>
        <begin position="246"/>
        <end position="269"/>
    </location>
</feature>
<gene>
    <name evidence="3" type="ORF">OHC33_000031</name>
</gene>
<feature type="compositionally biased region" description="Polar residues" evidence="2">
    <location>
        <begin position="9"/>
        <end position="38"/>
    </location>
</feature>
<dbReference type="Proteomes" id="UP001316803">
    <property type="component" value="Unassembled WGS sequence"/>
</dbReference>
<evidence type="ECO:0000313" key="4">
    <source>
        <dbReference type="Proteomes" id="UP001316803"/>
    </source>
</evidence>
<feature type="coiled-coil region" evidence="1">
    <location>
        <begin position="202"/>
        <end position="229"/>
    </location>
</feature>
<sequence length="269" mass="30565">MEDPGGLSGQSSPTNHYRLPSFSSLSSNVGPPTNTTQAQGGGIYDSVSKDPGQALRQQLHVLKAEKDRIQALYEQLETKSYIMDRELAALNEEREELRKQARSLASQVEDLLKEKERLQHQSQADASQWRQIMSMSSRLQMQSVEETRRFNAEREAWIRERTMLERRLSGMQSPTLYRTDTGESSSVSSDLRRTLTLSSMDDDQLRQEVNSLRERCTELEELLTAVVKESASIERTGNLLREVRRRVASTAARTPSDNSEDQGGRELCR</sequence>
<accession>A0AAN8IC72</accession>
<keyword evidence="1" id="KW-0175">Coiled coil</keyword>
<comment type="caution">
    <text evidence="3">The sequence shown here is derived from an EMBL/GenBank/DDBJ whole genome shotgun (WGS) entry which is preliminary data.</text>
</comment>
<feature type="region of interest" description="Disordered" evidence="2">
    <location>
        <begin position="1"/>
        <end position="50"/>
    </location>
</feature>
<proteinExistence type="predicted"/>
<dbReference type="EMBL" id="JAKLMC020000001">
    <property type="protein sequence ID" value="KAK5958190.1"/>
    <property type="molecule type" value="Genomic_DNA"/>
</dbReference>
<evidence type="ECO:0000256" key="2">
    <source>
        <dbReference type="SAM" id="MobiDB-lite"/>
    </source>
</evidence>
<protein>
    <submittedName>
        <fullName evidence="3">Uncharacterized protein</fullName>
    </submittedName>
</protein>
<reference evidence="3 4" key="1">
    <citation type="submission" date="2022-12" db="EMBL/GenBank/DDBJ databases">
        <title>Genomic features and morphological characterization of a novel Knufia sp. strain isolated from spacecraft assembly facility.</title>
        <authorList>
            <person name="Teixeira M."/>
            <person name="Chander A.M."/>
            <person name="Stajich J.E."/>
            <person name="Venkateswaran K."/>
        </authorList>
    </citation>
    <scope>NUCLEOTIDE SEQUENCE [LARGE SCALE GENOMIC DNA]</scope>
    <source>
        <strain evidence="3 4">FJI-L2-BK-P2</strain>
    </source>
</reference>